<reference evidence="3 4" key="1">
    <citation type="submission" date="2016-01" db="EMBL/GenBank/DDBJ databases">
        <title>High potential of lignocellulose degradation of a new Verrucomicrobia species.</title>
        <authorList>
            <person name="Wang Y."/>
            <person name="Shi Y."/>
            <person name="Qiu Z."/>
            <person name="Liu S."/>
            <person name="Yang H."/>
        </authorList>
    </citation>
    <scope>NUCLEOTIDE SEQUENCE [LARGE SCALE GENOMIC DNA]</scope>
    <source>
        <strain evidence="3 4">TSB47</strain>
    </source>
</reference>
<dbReference type="Gene3D" id="3.30.360.10">
    <property type="entry name" value="Dihydrodipicolinate Reductase, domain 2"/>
    <property type="match status" value="1"/>
</dbReference>
<dbReference type="Proteomes" id="UP000078486">
    <property type="component" value="Unassembled WGS sequence"/>
</dbReference>
<dbReference type="EMBL" id="LRRQ01000042">
    <property type="protein sequence ID" value="OAM91070.1"/>
    <property type="molecule type" value="Genomic_DNA"/>
</dbReference>
<dbReference type="PANTHER" id="PTHR43377">
    <property type="entry name" value="BILIVERDIN REDUCTASE A"/>
    <property type="match status" value="1"/>
</dbReference>
<name>A0A178IMG9_9BACT</name>
<dbReference type="InterPro" id="IPR000683">
    <property type="entry name" value="Gfo/Idh/MocA-like_OxRdtase_N"/>
</dbReference>
<dbReference type="PANTHER" id="PTHR43377:SF1">
    <property type="entry name" value="BILIVERDIN REDUCTASE A"/>
    <property type="match status" value="1"/>
</dbReference>
<accession>A0A178IMG9</accession>
<evidence type="ECO:0000313" key="4">
    <source>
        <dbReference type="Proteomes" id="UP000078486"/>
    </source>
</evidence>
<sequence length="283" mass="31191">MDNIEAKARSAAAKFGFARTYADTDEMLRGEKPDACVVCTPEGLNASVAIKLMRAGIPLLMEKPMGVTLEEAREVVRVAAETKARVMMSMNRRYDPQVRAALDWMAGRPARYIRATMARVNRKEPGFLRDTGVHIVDAVCMLGGNPVRHSGRHYFSGDCAWAQVMIDFENGAHATVDLMPTTGMHAETIELFGNNYKVEIHASDSGWGWRAWAGGKLEREEKSGADFDEFLAVSSRDETMAFIENLIHDRPLYPQPAEVLSSTEVCHLAAGNATLANTQLVIS</sequence>
<dbReference type="GO" id="GO:0000166">
    <property type="term" value="F:nucleotide binding"/>
    <property type="evidence" value="ECO:0007669"/>
    <property type="project" value="InterPro"/>
</dbReference>
<dbReference type="InterPro" id="IPR036291">
    <property type="entry name" value="NAD(P)-bd_dom_sf"/>
</dbReference>
<dbReference type="SUPFAM" id="SSF55347">
    <property type="entry name" value="Glyceraldehyde-3-phosphate dehydrogenase-like, C-terminal domain"/>
    <property type="match status" value="1"/>
</dbReference>
<dbReference type="SUPFAM" id="SSF51735">
    <property type="entry name" value="NAD(P)-binding Rossmann-fold domains"/>
    <property type="match status" value="1"/>
</dbReference>
<feature type="domain" description="GFO/IDH/MocA-like oxidoreductase" evidence="2">
    <location>
        <begin position="115"/>
        <end position="195"/>
    </location>
</feature>
<protein>
    <submittedName>
        <fullName evidence="3">Uncharacterized protein</fullName>
    </submittedName>
</protein>
<evidence type="ECO:0000259" key="2">
    <source>
        <dbReference type="Pfam" id="PF22725"/>
    </source>
</evidence>
<organism evidence="3 4">
    <name type="scientific">Termitidicoccus mucosus</name>
    <dbReference type="NCBI Taxonomy" id="1184151"/>
    <lineage>
        <taxon>Bacteria</taxon>
        <taxon>Pseudomonadati</taxon>
        <taxon>Verrucomicrobiota</taxon>
        <taxon>Opitutia</taxon>
        <taxon>Opitutales</taxon>
        <taxon>Opitutaceae</taxon>
        <taxon>Termitidicoccus</taxon>
    </lineage>
</organism>
<dbReference type="Pfam" id="PF01408">
    <property type="entry name" value="GFO_IDH_MocA"/>
    <property type="match status" value="1"/>
</dbReference>
<gene>
    <name evidence="3" type="ORF">AW736_05420</name>
</gene>
<comment type="caution">
    <text evidence="3">The sequence shown here is derived from an EMBL/GenBank/DDBJ whole genome shotgun (WGS) entry which is preliminary data.</text>
</comment>
<proteinExistence type="predicted"/>
<dbReference type="Gene3D" id="3.40.50.720">
    <property type="entry name" value="NAD(P)-binding Rossmann-like Domain"/>
    <property type="match status" value="1"/>
</dbReference>
<dbReference type="Pfam" id="PF22725">
    <property type="entry name" value="GFO_IDH_MocA_C3"/>
    <property type="match status" value="1"/>
</dbReference>
<evidence type="ECO:0000259" key="1">
    <source>
        <dbReference type="Pfam" id="PF01408"/>
    </source>
</evidence>
<dbReference type="STRING" id="1184151.AW736_05420"/>
<evidence type="ECO:0000313" key="3">
    <source>
        <dbReference type="EMBL" id="OAM91070.1"/>
    </source>
</evidence>
<dbReference type="InterPro" id="IPR055170">
    <property type="entry name" value="GFO_IDH_MocA-like_dom"/>
</dbReference>
<dbReference type="InterPro" id="IPR051450">
    <property type="entry name" value="Gfo/Idh/MocA_Oxidoreductases"/>
</dbReference>
<feature type="domain" description="Gfo/Idh/MocA-like oxidoreductase N-terminal" evidence="1">
    <location>
        <begin position="2"/>
        <end position="88"/>
    </location>
</feature>
<dbReference type="AlphaFoldDB" id="A0A178IMG9"/>
<keyword evidence="4" id="KW-1185">Reference proteome</keyword>